<proteinExistence type="predicted"/>
<evidence type="ECO:0000313" key="2">
    <source>
        <dbReference type="Proteomes" id="UP000077315"/>
    </source>
</evidence>
<keyword evidence="2" id="KW-1185">Reference proteome</keyword>
<dbReference type="InParanoid" id="A0A162U5R4"/>
<sequence length="125" mass="14792">MYMYMILQSQPQLQLQRYQSKKIGMLAVCVTLRSLTEMWEAKRQAHNTHREGEIEEKECLVLEESLAWVLDLGEVAPTDSLLIKYQKVYQATDKRFCGILLSYPMNQTSRKQVYQDTTCYEQMER</sequence>
<gene>
    <name evidence="1" type="ORF">PHYBLDRAFT_169671</name>
</gene>
<dbReference type="VEuPathDB" id="FungiDB:PHYBLDRAFT_169671"/>
<accession>A0A162U5R4</accession>
<evidence type="ECO:0000313" key="1">
    <source>
        <dbReference type="EMBL" id="OAD72543.1"/>
    </source>
</evidence>
<dbReference type="AlphaFoldDB" id="A0A162U5R4"/>
<dbReference type="Proteomes" id="UP000077315">
    <property type="component" value="Unassembled WGS sequence"/>
</dbReference>
<reference evidence="2" key="1">
    <citation type="submission" date="2015-06" db="EMBL/GenBank/DDBJ databases">
        <title>Expansion of signal transduction pathways in fungi by whole-genome duplication.</title>
        <authorList>
            <consortium name="DOE Joint Genome Institute"/>
            <person name="Corrochano L.M."/>
            <person name="Kuo A."/>
            <person name="Marcet-Houben M."/>
            <person name="Polaino S."/>
            <person name="Salamov A."/>
            <person name="Villalobos J.M."/>
            <person name="Alvarez M.I."/>
            <person name="Avalos J."/>
            <person name="Benito E.P."/>
            <person name="Benoit I."/>
            <person name="Burger G."/>
            <person name="Camino L.P."/>
            <person name="Canovas D."/>
            <person name="Cerda-Olmedo E."/>
            <person name="Cheng J.-F."/>
            <person name="Dominguez A."/>
            <person name="Elias M."/>
            <person name="Eslava A.P."/>
            <person name="Glaser F."/>
            <person name="Grimwood J."/>
            <person name="Gutierrez G."/>
            <person name="Heitman J."/>
            <person name="Henrissat B."/>
            <person name="Iturriaga E.A."/>
            <person name="Lang B.F."/>
            <person name="Lavin J.L."/>
            <person name="Lee S."/>
            <person name="Li W."/>
            <person name="Lindquist E."/>
            <person name="Lopez-Garcia S."/>
            <person name="Luque E.M."/>
            <person name="Marcos A.T."/>
            <person name="Martin J."/>
            <person name="McCluskey K."/>
            <person name="Medina H.R."/>
            <person name="Miralles-Duran A."/>
            <person name="Miyazaki A."/>
            <person name="Munoz-Torres E."/>
            <person name="Oguiza J.A."/>
            <person name="Ohm R."/>
            <person name="Olmedo M."/>
            <person name="Orejas M."/>
            <person name="Ortiz-Castellanos L."/>
            <person name="Pisabarro A.G."/>
            <person name="Rodriguez-Romero J."/>
            <person name="Ruiz-Herrera J."/>
            <person name="Ruiz-Vazquez R."/>
            <person name="Sanz C."/>
            <person name="Schackwitz W."/>
            <person name="Schmutz J."/>
            <person name="Shahriari M."/>
            <person name="Shelest E."/>
            <person name="Silva-Franco F."/>
            <person name="Soanes D."/>
            <person name="Syed K."/>
            <person name="Tagua V.G."/>
            <person name="Talbot N.J."/>
            <person name="Thon M."/>
            <person name="De vries R.P."/>
            <person name="Wiebenga A."/>
            <person name="Yadav J.S."/>
            <person name="Braun E.L."/>
            <person name="Baker S."/>
            <person name="Garre V."/>
            <person name="Horwitz B."/>
            <person name="Torres-Martinez S."/>
            <person name="Idnurm A."/>
            <person name="Herrera-Estrella A."/>
            <person name="Gabaldon T."/>
            <person name="Grigoriev I.V."/>
        </authorList>
    </citation>
    <scope>NUCLEOTIDE SEQUENCE [LARGE SCALE GENOMIC DNA]</scope>
    <source>
        <strain evidence="2">NRRL 1555(-)</strain>
    </source>
</reference>
<name>A0A162U5R4_PHYB8</name>
<dbReference type="GeneID" id="28997034"/>
<protein>
    <submittedName>
        <fullName evidence="1">Uncharacterized protein</fullName>
    </submittedName>
</protein>
<dbReference type="RefSeq" id="XP_018290583.1">
    <property type="nucleotide sequence ID" value="XM_018436128.1"/>
</dbReference>
<dbReference type="EMBL" id="KV440983">
    <property type="protein sequence ID" value="OAD72543.1"/>
    <property type="molecule type" value="Genomic_DNA"/>
</dbReference>
<organism evidence="1 2">
    <name type="scientific">Phycomyces blakesleeanus (strain ATCC 8743b / DSM 1359 / FGSC 10004 / NBRC 33097 / NRRL 1555)</name>
    <dbReference type="NCBI Taxonomy" id="763407"/>
    <lineage>
        <taxon>Eukaryota</taxon>
        <taxon>Fungi</taxon>
        <taxon>Fungi incertae sedis</taxon>
        <taxon>Mucoromycota</taxon>
        <taxon>Mucoromycotina</taxon>
        <taxon>Mucoromycetes</taxon>
        <taxon>Mucorales</taxon>
        <taxon>Phycomycetaceae</taxon>
        <taxon>Phycomyces</taxon>
    </lineage>
</organism>